<keyword evidence="1" id="KW-0472">Membrane</keyword>
<comment type="caution">
    <text evidence="2">The sequence shown here is derived from an EMBL/GenBank/DDBJ whole genome shotgun (WGS) entry which is preliminary data.</text>
</comment>
<dbReference type="Proteomes" id="UP001143480">
    <property type="component" value="Unassembled WGS sequence"/>
</dbReference>
<gene>
    <name evidence="2" type="ORF">GCM10017581_094100</name>
</gene>
<reference evidence="2" key="1">
    <citation type="journal article" date="2014" name="Int. J. Syst. Evol. Microbiol.">
        <title>Complete genome sequence of Corynebacterium casei LMG S-19264T (=DSM 44701T), isolated from a smear-ripened cheese.</title>
        <authorList>
            <consortium name="US DOE Joint Genome Institute (JGI-PGF)"/>
            <person name="Walter F."/>
            <person name="Albersmeier A."/>
            <person name="Kalinowski J."/>
            <person name="Ruckert C."/>
        </authorList>
    </citation>
    <scope>NUCLEOTIDE SEQUENCE</scope>
    <source>
        <strain evidence="2">VKM Ac-1321</strain>
    </source>
</reference>
<dbReference type="AlphaFoldDB" id="A0A9W6KW40"/>
<dbReference type="RefSeq" id="WP_345301106.1">
    <property type="nucleotide sequence ID" value="NZ_BAAAXA010000001.1"/>
</dbReference>
<name>A0A9W6KW40_9ACTN</name>
<dbReference type="PROSITE" id="PS51257">
    <property type="entry name" value="PROKAR_LIPOPROTEIN"/>
    <property type="match status" value="1"/>
</dbReference>
<keyword evidence="1" id="KW-0812">Transmembrane</keyword>
<sequence>MRSRPAIWWYVLPPALLLVVLGCGGLVAGQATVTGDRPARPVAGPGDSVHVELEPGVTFTVYQQAPRQEAGSDCRLAPDGGDAEGLGAGSGAHWTEVFQHRPATVRAGGNAYHYGLQLTDRKRVGITVSCAGGPILVERGFEPAWTTVTVLVLAVVLAAGGMVAIAALRRAPARAGY</sequence>
<proteinExistence type="predicted"/>
<feature type="transmembrane region" description="Helical" evidence="1">
    <location>
        <begin position="7"/>
        <end position="28"/>
    </location>
</feature>
<evidence type="ECO:0000313" key="2">
    <source>
        <dbReference type="EMBL" id="GLL07656.1"/>
    </source>
</evidence>
<feature type="transmembrane region" description="Helical" evidence="1">
    <location>
        <begin position="144"/>
        <end position="168"/>
    </location>
</feature>
<keyword evidence="3" id="KW-1185">Reference proteome</keyword>
<protein>
    <submittedName>
        <fullName evidence="2">Uncharacterized protein</fullName>
    </submittedName>
</protein>
<dbReference type="EMBL" id="BSFP01000105">
    <property type="protein sequence ID" value="GLL07656.1"/>
    <property type="molecule type" value="Genomic_DNA"/>
</dbReference>
<reference evidence="2" key="2">
    <citation type="submission" date="2023-01" db="EMBL/GenBank/DDBJ databases">
        <authorList>
            <person name="Sun Q."/>
            <person name="Evtushenko L."/>
        </authorList>
    </citation>
    <scope>NUCLEOTIDE SEQUENCE</scope>
    <source>
        <strain evidence="2">VKM Ac-1321</strain>
    </source>
</reference>
<evidence type="ECO:0000313" key="3">
    <source>
        <dbReference type="Proteomes" id="UP001143480"/>
    </source>
</evidence>
<keyword evidence="1" id="KW-1133">Transmembrane helix</keyword>
<evidence type="ECO:0000256" key="1">
    <source>
        <dbReference type="SAM" id="Phobius"/>
    </source>
</evidence>
<accession>A0A9W6KW40</accession>
<organism evidence="2 3">
    <name type="scientific">Dactylosporangium matsuzakiense</name>
    <dbReference type="NCBI Taxonomy" id="53360"/>
    <lineage>
        <taxon>Bacteria</taxon>
        <taxon>Bacillati</taxon>
        <taxon>Actinomycetota</taxon>
        <taxon>Actinomycetes</taxon>
        <taxon>Micromonosporales</taxon>
        <taxon>Micromonosporaceae</taxon>
        <taxon>Dactylosporangium</taxon>
    </lineage>
</organism>